<feature type="transmembrane region" description="Helical" evidence="2">
    <location>
        <begin position="361"/>
        <end position="378"/>
    </location>
</feature>
<dbReference type="PANTHER" id="PTHR22946:SF9">
    <property type="entry name" value="POLYKETIDE TRANSFERASE AF380"/>
    <property type="match status" value="1"/>
</dbReference>
<dbReference type="Proteomes" id="UP000029640">
    <property type="component" value="Unassembled WGS sequence"/>
</dbReference>
<keyword evidence="2" id="KW-1133">Transmembrane helix</keyword>
<dbReference type="PANTHER" id="PTHR22946">
    <property type="entry name" value="DIENELACTONE HYDROLASE DOMAIN-CONTAINING PROTEIN-RELATED"/>
    <property type="match status" value="1"/>
</dbReference>
<dbReference type="RefSeq" id="WP_052094885.1">
    <property type="nucleotide sequence ID" value="NZ_KN234792.1"/>
</dbReference>
<feature type="transmembrane region" description="Helical" evidence="2">
    <location>
        <begin position="267"/>
        <end position="290"/>
    </location>
</feature>
<keyword evidence="2" id="KW-0812">Transmembrane</keyword>
<dbReference type="AlphaFoldDB" id="A0A095WWK9"/>
<accession>A0A095WWK9</accession>
<feature type="domain" description="Serine aminopeptidase S33" evidence="3">
    <location>
        <begin position="61"/>
        <end position="182"/>
    </location>
</feature>
<keyword evidence="5" id="KW-1185">Reference proteome</keyword>
<dbReference type="GO" id="GO:0004622">
    <property type="term" value="F:phosphatidylcholine lysophospholipase activity"/>
    <property type="evidence" value="ECO:0007669"/>
    <property type="project" value="UniProtKB-EC"/>
</dbReference>
<evidence type="ECO:0000259" key="3">
    <source>
        <dbReference type="Pfam" id="PF12146"/>
    </source>
</evidence>
<evidence type="ECO:0000256" key="2">
    <source>
        <dbReference type="SAM" id="Phobius"/>
    </source>
</evidence>
<feature type="transmembrane region" description="Helical" evidence="2">
    <location>
        <begin position="302"/>
        <end position="322"/>
    </location>
</feature>
<protein>
    <submittedName>
        <fullName evidence="4">Lysophospholipase</fullName>
        <ecNumber evidence="4">3.1.1.5</ecNumber>
    </submittedName>
</protein>
<keyword evidence="2" id="KW-0472">Membrane</keyword>
<evidence type="ECO:0000256" key="1">
    <source>
        <dbReference type="ARBA" id="ARBA00022801"/>
    </source>
</evidence>
<comment type="caution">
    <text evidence="4">The sequence shown here is derived from an EMBL/GenBank/DDBJ whole genome shotgun (WGS) entry which is preliminary data.</text>
</comment>
<evidence type="ECO:0000313" key="4">
    <source>
        <dbReference type="EMBL" id="KGE03029.1"/>
    </source>
</evidence>
<feature type="transmembrane region" description="Helical" evidence="2">
    <location>
        <begin position="477"/>
        <end position="499"/>
    </location>
</feature>
<dbReference type="HOGENOM" id="CLU_042393_0_0_6"/>
<dbReference type="PATRIC" id="fig|1265313.6.peg.2372"/>
<evidence type="ECO:0000313" key="5">
    <source>
        <dbReference type="Proteomes" id="UP000029640"/>
    </source>
</evidence>
<dbReference type="InterPro" id="IPR029058">
    <property type="entry name" value="AB_hydrolase_fold"/>
</dbReference>
<proteinExistence type="predicted"/>
<dbReference type="InterPro" id="IPR022742">
    <property type="entry name" value="Hydrolase_4"/>
</dbReference>
<reference evidence="4 5" key="1">
    <citation type="journal article" date="2014" name="Genome Announc.">
        <title>Genome Sequence of Gammaproteobacterial Pseudohaliea rubra Type Strain DSM 19751, Isolated from Coastal Seawater of the Mediterranean Sea.</title>
        <authorList>
            <person name="Spring S."/>
            <person name="Fiebig A."/>
            <person name="Riedel T."/>
            <person name="Goker M."/>
            <person name="Klenk H.P."/>
        </authorList>
    </citation>
    <scope>NUCLEOTIDE SEQUENCE [LARGE SCALE GENOMIC DNA]</scope>
    <source>
        <strain evidence="4 5">DSM 19751</strain>
    </source>
</reference>
<gene>
    <name evidence="4" type="ORF">HRUBRA_02402</name>
</gene>
<dbReference type="EMBL" id="AUVB01000075">
    <property type="protein sequence ID" value="KGE03029.1"/>
    <property type="molecule type" value="Genomic_DNA"/>
</dbReference>
<dbReference type="Pfam" id="PF12146">
    <property type="entry name" value="Hydrolase_4"/>
    <property type="match status" value="1"/>
</dbReference>
<feature type="transmembrane region" description="Helical" evidence="2">
    <location>
        <begin position="328"/>
        <end position="349"/>
    </location>
</feature>
<organism evidence="4 5">
    <name type="scientific">Pseudohaliea rubra DSM 19751</name>
    <dbReference type="NCBI Taxonomy" id="1265313"/>
    <lineage>
        <taxon>Bacteria</taxon>
        <taxon>Pseudomonadati</taxon>
        <taxon>Pseudomonadota</taxon>
        <taxon>Gammaproteobacteria</taxon>
        <taxon>Cellvibrionales</taxon>
        <taxon>Halieaceae</taxon>
        <taxon>Pseudohaliea</taxon>
    </lineage>
</organism>
<keyword evidence="1 4" id="KW-0378">Hydrolase</keyword>
<dbReference type="SUPFAM" id="SSF53474">
    <property type="entry name" value="alpha/beta-Hydrolases"/>
    <property type="match status" value="1"/>
</dbReference>
<sequence length="502" mass="53186">MKLLNRLGRRRHPVAWLLLALALALAALWHLEEARRGVEVRPLTADGTPATVYTPGPDAAPAPLVVVAHGFAGSRQLMQALSYHLARAGYTVVAYDSEGHGRSPLPMAGDVTAIDGTTRLLVEEVQRVVEAGLALPESDGRVALLGHSMASDVVVRAALAEPRVAAVVAISMFSEAMTVDAPQQLLMVSGEWEGRLRTVALEAARQVAADARENETVGAGPVRRRAAVAPEREHLGVLYSTTTLEETTRWLNGVFDRDGSPAVRPTGLWTLVLLVAIVLAFRPVAGWLPAPLPPPARASSRRFLFAVLTPALLVPLAAVFVYRPFLPVLVADYLALHLALYGLVQLAVLGRSPFAGSRASGRAVALLLLWGIGLFGLALDRYGASFLPSGDRWAVIAALAPGAVLFLVADAVATDAGHGPLWRRLLARLGLLVSLALAALIDRERLGFVLLVLPVVLLFFCVHGLMGRWVAQRAGPLGAGVGLGLALAWALGVSFPLFAGSF</sequence>
<feature type="transmembrane region" description="Helical" evidence="2">
    <location>
        <begin position="447"/>
        <end position="465"/>
    </location>
</feature>
<name>A0A095WWK9_9GAMM</name>
<dbReference type="STRING" id="1265313.HRUBRA_02402"/>
<dbReference type="InterPro" id="IPR050261">
    <property type="entry name" value="FrsA_esterase"/>
</dbReference>
<feature type="transmembrane region" description="Helical" evidence="2">
    <location>
        <begin position="425"/>
        <end position="441"/>
    </location>
</feature>
<dbReference type="Gene3D" id="3.40.50.1820">
    <property type="entry name" value="alpha/beta hydrolase"/>
    <property type="match status" value="1"/>
</dbReference>
<feature type="transmembrane region" description="Helical" evidence="2">
    <location>
        <begin position="393"/>
        <end position="413"/>
    </location>
</feature>
<dbReference type="EC" id="3.1.1.5" evidence="4"/>
<dbReference type="eggNOG" id="COG1073">
    <property type="taxonomic scope" value="Bacteria"/>
</dbReference>
<dbReference type="OrthoDB" id="9780765at2"/>